<dbReference type="Gene3D" id="2.30.24.10">
    <property type="entry name" value="CAT RNA-binding domain"/>
    <property type="match status" value="1"/>
</dbReference>
<dbReference type="InterPro" id="IPR004341">
    <property type="entry name" value="CAT_RNA-bd_dom"/>
</dbReference>
<feature type="domain" description="PRD" evidence="2">
    <location>
        <begin position="65"/>
        <end position="170"/>
    </location>
</feature>
<feature type="domain" description="PRD" evidence="2">
    <location>
        <begin position="171"/>
        <end position="279"/>
    </location>
</feature>
<dbReference type="PROSITE" id="PS51372">
    <property type="entry name" value="PRD_2"/>
    <property type="match status" value="2"/>
</dbReference>
<name>A0A239SZL2_9STRE</name>
<dbReference type="AlphaFoldDB" id="A0A239SZL2"/>
<dbReference type="EMBL" id="LT906439">
    <property type="protein sequence ID" value="SNU90877.1"/>
    <property type="molecule type" value="Genomic_DNA"/>
</dbReference>
<dbReference type="Proteomes" id="UP000215185">
    <property type="component" value="Chromosome 1"/>
</dbReference>
<dbReference type="InterPro" id="IPR011608">
    <property type="entry name" value="PRD"/>
</dbReference>
<evidence type="ECO:0000313" key="3">
    <source>
        <dbReference type="EMBL" id="SNU90877.1"/>
    </source>
</evidence>
<dbReference type="GO" id="GO:0006355">
    <property type="term" value="P:regulation of DNA-templated transcription"/>
    <property type="evidence" value="ECO:0007669"/>
    <property type="project" value="InterPro"/>
</dbReference>
<dbReference type="SUPFAM" id="SSF63520">
    <property type="entry name" value="PTS-regulatory domain, PRD"/>
    <property type="match status" value="2"/>
</dbReference>
<gene>
    <name evidence="3" type="primary">licT_4</name>
    <name evidence="3" type="ORF">SAMEA4412692_02037</name>
</gene>
<evidence type="ECO:0000259" key="2">
    <source>
        <dbReference type="PROSITE" id="PS51372"/>
    </source>
</evidence>
<dbReference type="PANTHER" id="PTHR30185">
    <property type="entry name" value="CRYPTIC BETA-GLUCOSIDE BGL OPERON ANTITERMINATOR"/>
    <property type="match status" value="1"/>
</dbReference>
<sequence length="279" mass="32233">MEVVKVFNNNVVMIQDAEGLEAIVMGRGLGFQKKTGDILDETLIEKVFKLSDQQFTQAVSELYVKLSPKEVDIFQAIISKASRVLETSYNENLYLALADHLHFVIERAQQGVFIKNPLFWEVKKFYQMEYQVGLEAVKLLNESFALEIPEDEAASIALHFVNAQKNDHKMDQTVKTTKLIQEMINIVRRYYAIEFDEESISYVRFVTHLQYFAQRVIDHQGQSGEDSFLFEQVKTNYPKAFACAELIGKYVLSQYQFVVSQDELVYLTIHIQRTTNKTA</sequence>
<dbReference type="InterPro" id="IPR036650">
    <property type="entry name" value="CAT_RNA-bd_dom_sf"/>
</dbReference>
<dbReference type="NCBIfam" id="NF046042">
    <property type="entry name" value="LicT"/>
    <property type="match status" value="1"/>
</dbReference>
<dbReference type="SUPFAM" id="SSF50151">
    <property type="entry name" value="SacY-like RNA-binding domain"/>
    <property type="match status" value="1"/>
</dbReference>
<dbReference type="SMART" id="SM01061">
    <property type="entry name" value="CAT_RBD"/>
    <property type="match status" value="1"/>
</dbReference>
<dbReference type="eggNOG" id="COG3711">
    <property type="taxonomic scope" value="Bacteria"/>
</dbReference>
<dbReference type="RefSeq" id="WP_018374692.1">
    <property type="nucleotide sequence ID" value="NZ_CASUGH010000016.1"/>
</dbReference>
<dbReference type="Pfam" id="PF03123">
    <property type="entry name" value="CAT_RBD"/>
    <property type="match status" value="1"/>
</dbReference>
<dbReference type="Gene3D" id="1.10.1790.10">
    <property type="entry name" value="PRD domain"/>
    <property type="match status" value="2"/>
</dbReference>
<dbReference type="OrthoDB" id="9813552at2"/>
<keyword evidence="4" id="KW-1185">Reference proteome</keyword>
<reference evidence="3 4" key="1">
    <citation type="submission" date="2017-06" db="EMBL/GenBank/DDBJ databases">
        <authorList>
            <consortium name="Pathogen Informatics"/>
        </authorList>
    </citation>
    <scope>NUCLEOTIDE SEQUENCE [LARGE SCALE GENOMIC DNA]</scope>
    <source>
        <strain evidence="3 4">NCTC13788</strain>
    </source>
</reference>
<dbReference type="InterPro" id="IPR036634">
    <property type="entry name" value="PRD_sf"/>
</dbReference>
<dbReference type="KEGG" id="smen:SAMEA4412692_2037"/>
<evidence type="ECO:0000313" key="4">
    <source>
        <dbReference type="Proteomes" id="UP000215185"/>
    </source>
</evidence>
<evidence type="ECO:0000256" key="1">
    <source>
        <dbReference type="ARBA" id="ARBA00022737"/>
    </source>
</evidence>
<accession>A0A239SZL2</accession>
<protein>
    <submittedName>
        <fullName evidence="3">Transcription anti-terminator, BglG family</fullName>
    </submittedName>
</protein>
<dbReference type="STRING" id="1123308.GCA_000380085_02140"/>
<dbReference type="GO" id="GO:0003723">
    <property type="term" value="F:RNA binding"/>
    <property type="evidence" value="ECO:0007669"/>
    <property type="project" value="InterPro"/>
</dbReference>
<dbReference type="InterPro" id="IPR050661">
    <property type="entry name" value="BglG_antiterminators"/>
</dbReference>
<proteinExistence type="predicted"/>
<dbReference type="Pfam" id="PF00874">
    <property type="entry name" value="PRD"/>
    <property type="match status" value="2"/>
</dbReference>
<keyword evidence="1" id="KW-0677">Repeat</keyword>
<dbReference type="PANTHER" id="PTHR30185:SF15">
    <property type="entry name" value="CRYPTIC BETA-GLUCOSIDE BGL OPERON ANTITERMINATOR"/>
    <property type="match status" value="1"/>
</dbReference>
<organism evidence="3 4">
    <name type="scientific">Streptococcus merionis</name>
    <dbReference type="NCBI Taxonomy" id="400065"/>
    <lineage>
        <taxon>Bacteria</taxon>
        <taxon>Bacillati</taxon>
        <taxon>Bacillota</taxon>
        <taxon>Bacilli</taxon>
        <taxon>Lactobacillales</taxon>
        <taxon>Streptococcaceae</taxon>
        <taxon>Streptococcus</taxon>
    </lineage>
</organism>